<organism evidence="2 3">
    <name type="scientific">Stenotrophomonas maltophilia</name>
    <name type="common">Pseudomonas maltophilia</name>
    <name type="synonym">Xanthomonas maltophilia</name>
    <dbReference type="NCBI Taxonomy" id="40324"/>
    <lineage>
        <taxon>Bacteria</taxon>
        <taxon>Pseudomonadati</taxon>
        <taxon>Pseudomonadota</taxon>
        <taxon>Gammaproteobacteria</taxon>
        <taxon>Lysobacterales</taxon>
        <taxon>Lysobacteraceae</taxon>
        <taxon>Stenotrophomonas</taxon>
        <taxon>Stenotrophomonas maltophilia group</taxon>
    </lineage>
</organism>
<protein>
    <recommendedName>
        <fullName evidence="4">Transmembrane protein</fullName>
    </recommendedName>
</protein>
<dbReference type="EMBL" id="WNDS01000005">
    <property type="protein sequence ID" value="KAF1013328.1"/>
    <property type="molecule type" value="Genomic_DNA"/>
</dbReference>
<keyword evidence="1" id="KW-0472">Membrane</keyword>
<accession>A0A7V8FDR4</accession>
<sequence>MANAMHRWFPAAALGLAVLAAAAHLGWEHTHGGILSHHLLNRADLPTISNAWGLLVLPVLGWLAGSVVARRAAAAPSAARTALAAWAGALAVGAALSVAFVAGSESAASMVFLGVLLTGLVLPVYRAEYLFGFVLGMTFVFGSILPTLFGLLVVGISAAAHLLLRPAGRWVLRRARS</sequence>
<dbReference type="Proteomes" id="UP000487117">
    <property type="component" value="Unassembled WGS sequence"/>
</dbReference>
<evidence type="ECO:0008006" key="4">
    <source>
        <dbReference type="Google" id="ProtNLM"/>
    </source>
</evidence>
<keyword evidence="1" id="KW-0812">Transmembrane</keyword>
<evidence type="ECO:0000313" key="2">
    <source>
        <dbReference type="EMBL" id="KAF1013328.1"/>
    </source>
</evidence>
<feature type="transmembrane region" description="Helical" evidence="1">
    <location>
        <begin position="107"/>
        <end position="125"/>
    </location>
</feature>
<proteinExistence type="predicted"/>
<evidence type="ECO:0000256" key="1">
    <source>
        <dbReference type="SAM" id="Phobius"/>
    </source>
</evidence>
<dbReference type="AlphaFoldDB" id="A0A7V8FDR4"/>
<feature type="transmembrane region" description="Helical" evidence="1">
    <location>
        <begin position="47"/>
        <end position="69"/>
    </location>
</feature>
<gene>
    <name evidence="2" type="ORF">GAK31_03477</name>
</gene>
<comment type="caution">
    <text evidence="2">The sequence shown here is derived from an EMBL/GenBank/DDBJ whole genome shotgun (WGS) entry which is preliminary data.</text>
</comment>
<feature type="transmembrane region" description="Helical" evidence="1">
    <location>
        <begin position="132"/>
        <end position="164"/>
    </location>
</feature>
<name>A0A7V8FDR4_STEMA</name>
<evidence type="ECO:0000313" key="3">
    <source>
        <dbReference type="Proteomes" id="UP000487117"/>
    </source>
</evidence>
<feature type="transmembrane region" description="Helical" evidence="1">
    <location>
        <begin position="81"/>
        <end position="101"/>
    </location>
</feature>
<keyword evidence="1" id="KW-1133">Transmembrane helix</keyword>
<reference evidence="3" key="1">
    <citation type="journal article" date="2020" name="MBio">
        <title>Horizontal gene transfer to a defensive symbiont with a reduced genome amongst a multipartite beetle microbiome.</title>
        <authorList>
            <person name="Waterworth S.C."/>
            <person name="Florez L.V."/>
            <person name="Rees E.R."/>
            <person name="Hertweck C."/>
            <person name="Kaltenpoth M."/>
            <person name="Kwan J.C."/>
        </authorList>
    </citation>
    <scope>NUCLEOTIDE SEQUENCE [LARGE SCALE GENOMIC DNA]</scope>
</reference>